<dbReference type="PROSITE" id="PS51257">
    <property type="entry name" value="PROKAR_LIPOPROTEIN"/>
    <property type="match status" value="1"/>
</dbReference>
<evidence type="ECO:0000256" key="1">
    <source>
        <dbReference type="SAM" id="Phobius"/>
    </source>
</evidence>
<dbReference type="EMBL" id="JACRDE010000158">
    <property type="protein sequence ID" value="MBI5248932.1"/>
    <property type="molecule type" value="Genomic_DNA"/>
</dbReference>
<feature type="transmembrane region" description="Helical" evidence="1">
    <location>
        <begin position="7"/>
        <end position="27"/>
    </location>
</feature>
<keyword evidence="1" id="KW-1133">Transmembrane helix</keyword>
<proteinExistence type="predicted"/>
<dbReference type="AlphaFoldDB" id="A0A9D6V4C9"/>
<keyword evidence="1" id="KW-0472">Membrane</keyword>
<dbReference type="Proteomes" id="UP000807825">
    <property type="component" value="Unassembled WGS sequence"/>
</dbReference>
<organism evidence="2 3">
    <name type="scientific">Desulfomonile tiedjei</name>
    <dbReference type="NCBI Taxonomy" id="2358"/>
    <lineage>
        <taxon>Bacteria</taxon>
        <taxon>Pseudomonadati</taxon>
        <taxon>Thermodesulfobacteriota</taxon>
        <taxon>Desulfomonilia</taxon>
        <taxon>Desulfomonilales</taxon>
        <taxon>Desulfomonilaceae</taxon>
        <taxon>Desulfomonile</taxon>
    </lineage>
</organism>
<reference evidence="2" key="1">
    <citation type="submission" date="2020-07" db="EMBL/GenBank/DDBJ databases">
        <title>Huge and variable diversity of episymbiotic CPR bacteria and DPANN archaea in groundwater ecosystems.</title>
        <authorList>
            <person name="He C.Y."/>
            <person name="Keren R."/>
            <person name="Whittaker M."/>
            <person name="Farag I.F."/>
            <person name="Doudna J."/>
            <person name="Cate J.H.D."/>
            <person name="Banfield J.F."/>
        </authorList>
    </citation>
    <scope>NUCLEOTIDE SEQUENCE</scope>
    <source>
        <strain evidence="2">NC_groundwater_1664_Pr3_B-0.1um_52_9</strain>
    </source>
</reference>
<protein>
    <submittedName>
        <fullName evidence="2">Uncharacterized protein</fullName>
    </submittedName>
</protein>
<evidence type="ECO:0000313" key="3">
    <source>
        <dbReference type="Proteomes" id="UP000807825"/>
    </source>
</evidence>
<gene>
    <name evidence="2" type="ORF">HY912_05505</name>
</gene>
<evidence type="ECO:0000313" key="2">
    <source>
        <dbReference type="EMBL" id="MBI5248932.1"/>
    </source>
</evidence>
<accession>A0A9D6V4C9</accession>
<sequence>MLRATKYIVWFGLMAGIGIILGCFIHGQRTNQPTVMSGVAFVRELPHGERIVGAIETWVFSYEEKKNLEEFQEKHKGQIQIDPEVLKKHKDLYRQSGTQK</sequence>
<name>A0A9D6V4C9_9BACT</name>
<keyword evidence="1" id="KW-0812">Transmembrane</keyword>
<comment type="caution">
    <text evidence="2">The sequence shown here is derived from an EMBL/GenBank/DDBJ whole genome shotgun (WGS) entry which is preliminary data.</text>
</comment>